<evidence type="ECO:0000313" key="5">
    <source>
        <dbReference type="Proteomes" id="UP000185936"/>
    </source>
</evidence>
<evidence type="ECO:0000256" key="2">
    <source>
        <dbReference type="SAM" id="Phobius"/>
    </source>
</evidence>
<dbReference type="STRING" id="308853.SAMN05421752_11444"/>
<sequence length="225" mass="23551">MLQYGIIIYIQTSLDASSPETPRRQRRGAISNPPRASPSATVALEISLLTVCGCVKTQNQNMDLKKYQSKLIGSEDERAVSPVIGVILMVAITVILAAVIAAFVLDLGDSMGDGNVNAGVSSDVSNSDGEVTLSVETMGDADYFRLGGDVVSGDEANLEGNLDATGDTVTLTLADNTGSINNNPGSGVQALNEQEGEANIVAVDGDSETVVGSFEWDFEDDVYDP</sequence>
<keyword evidence="2" id="KW-0472">Membrane</keyword>
<keyword evidence="5" id="KW-1185">Reference proteome</keyword>
<dbReference type="Proteomes" id="UP000185936">
    <property type="component" value="Unassembled WGS sequence"/>
</dbReference>
<dbReference type="InterPro" id="IPR012859">
    <property type="entry name" value="Pilin_N_archaeal"/>
</dbReference>
<protein>
    <submittedName>
        <fullName evidence="4">Flagellin N-terminal-like domain-containing protein</fullName>
    </submittedName>
</protein>
<name>A0A1N7GQ31_9EURY</name>
<feature type="domain" description="Archaeal Type IV pilin N-terminal" evidence="3">
    <location>
        <begin position="78"/>
        <end position="134"/>
    </location>
</feature>
<evidence type="ECO:0000256" key="1">
    <source>
        <dbReference type="SAM" id="MobiDB-lite"/>
    </source>
</evidence>
<keyword evidence="4" id="KW-0969">Cilium</keyword>
<dbReference type="EMBL" id="FTNR01000014">
    <property type="protein sequence ID" value="SIS14705.1"/>
    <property type="molecule type" value="Genomic_DNA"/>
</dbReference>
<evidence type="ECO:0000313" key="4">
    <source>
        <dbReference type="EMBL" id="SIS14705.1"/>
    </source>
</evidence>
<dbReference type="Pfam" id="PF07790">
    <property type="entry name" value="Pilin_N"/>
    <property type="match status" value="1"/>
</dbReference>
<gene>
    <name evidence="4" type="ORF">SAMN05421752_11444</name>
</gene>
<dbReference type="AlphaFoldDB" id="A0A1N7GQ31"/>
<keyword evidence="4" id="KW-0282">Flagellum</keyword>
<dbReference type="InterPro" id="IPR013373">
    <property type="entry name" value="Flagellin/pilin_N_arc"/>
</dbReference>
<keyword evidence="2" id="KW-0812">Transmembrane</keyword>
<evidence type="ECO:0000259" key="3">
    <source>
        <dbReference type="Pfam" id="PF07790"/>
    </source>
</evidence>
<feature type="transmembrane region" description="Helical" evidence="2">
    <location>
        <begin position="83"/>
        <end position="105"/>
    </location>
</feature>
<proteinExistence type="predicted"/>
<keyword evidence="4" id="KW-0966">Cell projection</keyword>
<accession>A0A1N7GQ31</accession>
<organism evidence="4 5">
    <name type="scientific">Natronorubrum thiooxidans</name>
    <dbReference type="NCBI Taxonomy" id="308853"/>
    <lineage>
        <taxon>Archaea</taxon>
        <taxon>Methanobacteriati</taxon>
        <taxon>Methanobacteriota</taxon>
        <taxon>Stenosarchaea group</taxon>
        <taxon>Halobacteria</taxon>
        <taxon>Halobacteriales</taxon>
        <taxon>Natrialbaceae</taxon>
        <taxon>Natronorubrum</taxon>
    </lineage>
</organism>
<dbReference type="NCBIfam" id="TIGR02537">
    <property type="entry name" value="arch_flag_Nterm"/>
    <property type="match status" value="1"/>
</dbReference>
<feature type="region of interest" description="Disordered" evidence="1">
    <location>
        <begin position="17"/>
        <end position="37"/>
    </location>
</feature>
<reference evidence="5" key="1">
    <citation type="submission" date="2017-01" db="EMBL/GenBank/DDBJ databases">
        <authorList>
            <person name="Varghese N."/>
            <person name="Submissions S."/>
        </authorList>
    </citation>
    <scope>NUCLEOTIDE SEQUENCE [LARGE SCALE GENOMIC DNA]</scope>
    <source>
        <strain evidence="5">type strain: HArc-</strain>
    </source>
</reference>
<keyword evidence="2" id="KW-1133">Transmembrane helix</keyword>